<feature type="repeat" description="PPR" evidence="4">
    <location>
        <begin position="215"/>
        <end position="245"/>
    </location>
</feature>
<comment type="similarity">
    <text evidence="3">Belongs to the PPR family. PCMP-E subfamily.</text>
</comment>
<name>A0A6P5GYI7_ANACO</name>
<dbReference type="Gramene" id="Aco009262.1.mrna1">
    <property type="protein sequence ID" value="Aco009262.1.mrna1.cds1"/>
    <property type="gene ID" value="Aco009262.1.path1"/>
</dbReference>
<dbReference type="InterPro" id="IPR046848">
    <property type="entry name" value="E_motif"/>
</dbReference>
<dbReference type="InterPro" id="IPR046960">
    <property type="entry name" value="PPR_At4g14850-like_plant"/>
</dbReference>
<evidence type="ECO:0000313" key="5">
    <source>
        <dbReference type="Proteomes" id="UP000515123"/>
    </source>
</evidence>
<dbReference type="PANTHER" id="PTHR47926:SF463">
    <property type="entry name" value="PENTATRICOPEPTIDE REPEAT-CONTAINING PROTEIN"/>
    <property type="match status" value="1"/>
</dbReference>
<evidence type="ECO:0000256" key="4">
    <source>
        <dbReference type="PROSITE-ProRule" id="PRU00708"/>
    </source>
</evidence>
<dbReference type="Proteomes" id="UP000515123">
    <property type="component" value="Linkage group 22"/>
</dbReference>
<dbReference type="GO" id="GO:0003723">
    <property type="term" value="F:RNA binding"/>
    <property type="evidence" value="ECO:0007669"/>
    <property type="project" value="InterPro"/>
</dbReference>
<keyword evidence="2" id="KW-0809">Transit peptide</keyword>
<dbReference type="AlphaFoldDB" id="A0A6P5GYI7"/>
<evidence type="ECO:0000256" key="2">
    <source>
        <dbReference type="ARBA" id="ARBA00022946"/>
    </source>
</evidence>
<organism evidence="5 6">
    <name type="scientific">Ananas comosus</name>
    <name type="common">Pineapple</name>
    <name type="synonym">Ananas ananas</name>
    <dbReference type="NCBI Taxonomy" id="4615"/>
    <lineage>
        <taxon>Eukaryota</taxon>
        <taxon>Viridiplantae</taxon>
        <taxon>Streptophyta</taxon>
        <taxon>Embryophyta</taxon>
        <taxon>Tracheophyta</taxon>
        <taxon>Spermatophyta</taxon>
        <taxon>Magnoliopsida</taxon>
        <taxon>Liliopsida</taxon>
        <taxon>Poales</taxon>
        <taxon>Bromeliaceae</taxon>
        <taxon>Bromelioideae</taxon>
        <taxon>Ananas</taxon>
    </lineage>
</organism>
<dbReference type="Pfam" id="PF20431">
    <property type="entry name" value="E_motif"/>
    <property type="match status" value="1"/>
</dbReference>
<protein>
    <submittedName>
        <fullName evidence="6">Pentatricopeptide repeat-containing protein At5g66520-like</fullName>
    </submittedName>
</protein>
<evidence type="ECO:0000256" key="1">
    <source>
        <dbReference type="ARBA" id="ARBA00022737"/>
    </source>
</evidence>
<dbReference type="Pfam" id="PF13041">
    <property type="entry name" value="PPR_2"/>
    <property type="match status" value="1"/>
</dbReference>
<feature type="repeat" description="PPR" evidence="4">
    <location>
        <begin position="184"/>
        <end position="214"/>
    </location>
</feature>
<reference evidence="6" key="2">
    <citation type="submission" date="2025-08" db="UniProtKB">
        <authorList>
            <consortium name="RefSeq"/>
        </authorList>
    </citation>
    <scope>IDENTIFICATION</scope>
    <source>
        <tissue evidence="6">Leaf</tissue>
    </source>
</reference>
<accession>A0A6P5GYI7</accession>
<dbReference type="GeneID" id="109727248"/>
<dbReference type="GO" id="GO:0048731">
    <property type="term" value="P:system development"/>
    <property type="evidence" value="ECO:0007669"/>
    <property type="project" value="UniProtKB-ARBA"/>
</dbReference>
<evidence type="ECO:0000313" key="6">
    <source>
        <dbReference type="RefSeq" id="XP_020112872.1"/>
    </source>
</evidence>
<feature type="repeat" description="PPR" evidence="4">
    <location>
        <begin position="246"/>
        <end position="280"/>
    </location>
</feature>
<dbReference type="InterPro" id="IPR002885">
    <property type="entry name" value="PPR_rpt"/>
</dbReference>
<dbReference type="Gene3D" id="1.25.40.10">
    <property type="entry name" value="Tetratricopeptide repeat domain"/>
    <property type="match status" value="4"/>
</dbReference>
<gene>
    <name evidence="6" type="primary">LOC109727248</name>
</gene>
<feature type="repeat" description="PPR" evidence="4">
    <location>
        <begin position="82"/>
        <end position="116"/>
    </location>
</feature>
<dbReference type="RefSeq" id="XP_020112872.1">
    <property type="nucleotide sequence ID" value="XM_020257283.1"/>
</dbReference>
<feature type="repeat" description="PPR" evidence="4">
    <location>
        <begin position="382"/>
        <end position="417"/>
    </location>
</feature>
<dbReference type="PANTHER" id="PTHR47926">
    <property type="entry name" value="PENTATRICOPEPTIDE REPEAT-CONTAINING PROTEIN"/>
    <property type="match status" value="1"/>
</dbReference>
<keyword evidence="5" id="KW-1185">Reference proteome</keyword>
<keyword evidence="1" id="KW-0677">Repeat</keyword>
<dbReference type="FunFam" id="1.25.40.10:FF:000334">
    <property type="entry name" value="Pentatricopeptide repeat-containing protein"/>
    <property type="match status" value="1"/>
</dbReference>
<dbReference type="InterPro" id="IPR011990">
    <property type="entry name" value="TPR-like_helical_dom_sf"/>
</dbReference>
<dbReference type="OrthoDB" id="330671at2759"/>
<proteinExistence type="inferred from homology"/>
<reference evidence="5" key="1">
    <citation type="journal article" date="2015" name="Nat. Genet.">
        <title>The pineapple genome and the evolution of CAM photosynthesis.</title>
        <authorList>
            <person name="Ming R."/>
            <person name="VanBuren R."/>
            <person name="Wai C.M."/>
            <person name="Tang H."/>
            <person name="Schatz M.C."/>
            <person name="Bowers J.E."/>
            <person name="Lyons E."/>
            <person name="Wang M.L."/>
            <person name="Chen J."/>
            <person name="Biggers E."/>
            <person name="Zhang J."/>
            <person name="Huang L."/>
            <person name="Zhang L."/>
            <person name="Miao W."/>
            <person name="Zhang J."/>
            <person name="Ye Z."/>
            <person name="Miao C."/>
            <person name="Lin Z."/>
            <person name="Wang H."/>
            <person name="Zhou H."/>
            <person name="Yim W.C."/>
            <person name="Priest H.D."/>
            <person name="Zheng C."/>
            <person name="Woodhouse M."/>
            <person name="Edger P.P."/>
            <person name="Guyot R."/>
            <person name="Guo H.B."/>
            <person name="Guo H."/>
            <person name="Zheng G."/>
            <person name="Singh R."/>
            <person name="Sharma A."/>
            <person name="Min X."/>
            <person name="Zheng Y."/>
            <person name="Lee H."/>
            <person name="Gurtowski J."/>
            <person name="Sedlazeck F.J."/>
            <person name="Harkess A."/>
            <person name="McKain M.R."/>
            <person name="Liao Z."/>
            <person name="Fang J."/>
            <person name="Liu J."/>
            <person name="Zhang X."/>
            <person name="Zhang Q."/>
            <person name="Hu W."/>
            <person name="Qin Y."/>
            <person name="Wang K."/>
            <person name="Chen L.Y."/>
            <person name="Shirley N."/>
            <person name="Lin Y.R."/>
            <person name="Liu L.Y."/>
            <person name="Hernandez A.G."/>
            <person name="Wright C.L."/>
            <person name="Bulone V."/>
            <person name="Tuskan G.A."/>
            <person name="Heath K."/>
            <person name="Zee F."/>
            <person name="Moore P.H."/>
            <person name="Sunkar R."/>
            <person name="Leebens-Mack J.H."/>
            <person name="Mockler T."/>
            <person name="Bennetzen J.L."/>
            <person name="Freeling M."/>
            <person name="Sankoff D."/>
            <person name="Paterson A.H."/>
            <person name="Zhu X."/>
            <person name="Yang X."/>
            <person name="Smith J.A."/>
            <person name="Cushman J.C."/>
            <person name="Paull R.E."/>
            <person name="Yu Q."/>
        </authorList>
    </citation>
    <scope>NUCLEOTIDE SEQUENCE [LARGE SCALE GENOMIC DNA]</scope>
    <source>
        <strain evidence="5">cv. F153</strain>
    </source>
</reference>
<dbReference type="PROSITE" id="PS51375">
    <property type="entry name" value="PPR"/>
    <property type="match status" value="6"/>
</dbReference>
<sequence length="529" mass="57898">MTTPPTSLARAMELLRHPNLSLSLSAFSDLSELKRAHARALVSGLSADPFAFARLLASAALSPASGDLPYAAALFRAFPSPTLFMFNTMIRALSGRPDPADSLRLYVRMLRSGLSPDRLTLPFLIRSCRVLALPRLGRGLHAHAARLGLDSDVYVVNNAITMYSGSGDMASARRLFDENADVVDVVSWTAMVTGHANCGVLQQARRFFDRMPSRNLVSWNAMISGYARSGKSHKARELFGRMPQRDVASWSAMVSGFAQSGLCEEALAVFKEMIDKEVTPNEATLVSAVSACAQLRALEEGEWIHSCIKEHRAEMSVILATALVDMYGKCGSIAKALEVFSEMPVKNVYSFNSMIAGLAMNGSERQALTLFWKMQLTGQHPNAITFIGLLSACSHSGLIDEGRWLFEKMIRDYNIRPLPEHYGCMVDLLGRAGLVKEAVEFVDQMPAEPHPGLWGALAGACKIHGEVELGEEVAKRLIELEPNHGGRYILLANIYAAAKRWDDMAMVRKLLKERKVSKGTGNSAVEALP</sequence>
<dbReference type="NCBIfam" id="TIGR00756">
    <property type="entry name" value="PPR"/>
    <property type="match status" value="4"/>
</dbReference>
<dbReference type="GO" id="GO:0009451">
    <property type="term" value="P:RNA modification"/>
    <property type="evidence" value="ECO:0007669"/>
    <property type="project" value="InterPro"/>
</dbReference>
<evidence type="ECO:0000256" key="3">
    <source>
        <dbReference type="ARBA" id="ARBA00061659"/>
    </source>
</evidence>
<feature type="repeat" description="PPR" evidence="4">
    <location>
        <begin position="347"/>
        <end position="381"/>
    </location>
</feature>
<dbReference type="Pfam" id="PF01535">
    <property type="entry name" value="PPR"/>
    <property type="match status" value="4"/>
</dbReference>
<dbReference type="FunFam" id="1.25.40.10:FF:000125">
    <property type="entry name" value="Pentatricopeptide repeat-containing protein"/>
    <property type="match status" value="1"/>
</dbReference>